<name>A0AA39SHL9_ACESA</name>
<evidence type="ECO:0000313" key="3">
    <source>
        <dbReference type="EMBL" id="KAK0591648.1"/>
    </source>
</evidence>
<feature type="domain" description="Zinc knuckle CX2CX4HX4C" evidence="2">
    <location>
        <begin position="3"/>
        <end position="29"/>
    </location>
</feature>
<organism evidence="3 4">
    <name type="scientific">Acer saccharum</name>
    <name type="common">Sugar maple</name>
    <dbReference type="NCBI Taxonomy" id="4024"/>
    <lineage>
        <taxon>Eukaryota</taxon>
        <taxon>Viridiplantae</taxon>
        <taxon>Streptophyta</taxon>
        <taxon>Embryophyta</taxon>
        <taxon>Tracheophyta</taxon>
        <taxon>Spermatophyta</taxon>
        <taxon>Magnoliopsida</taxon>
        <taxon>eudicotyledons</taxon>
        <taxon>Gunneridae</taxon>
        <taxon>Pentapetalae</taxon>
        <taxon>rosids</taxon>
        <taxon>malvids</taxon>
        <taxon>Sapindales</taxon>
        <taxon>Sapindaceae</taxon>
        <taxon>Hippocastanoideae</taxon>
        <taxon>Acereae</taxon>
        <taxon>Acer</taxon>
    </lineage>
</organism>
<evidence type="ECO:0000256" key="1">
    <source>
        <dbReference type="SAM" id="MobiDB-lite"/>
    </source>
</evidence>
<protein>
    <recommendedName>
        <fullName evidence="2">Zinc knuckle CX2CX4HX4C domain-containing protein</fullName>
    </recommendedName>
</protein>
<feature type="compositionally biased region" description="Low complexity" evidence="1">
    <location>
        <begin position="272"/>
        <end position="283"/>
    </location>
</feature>
<reference evidence="3" key="2">
    <citation type="submission" date="2023-06" db="EMBL/GenBank/DDBJ databases">
        <authorList>
            <person name="Swenson N.G."/>
            <person name="Wegrzyn J.L."/>
            <person name="Mcevoy S.L."/>
        </authorList>
    </citation>
    <scope>NUCLEOTIDE SEQUENCE</scope>
    <source>
        <strain evidence="3">NS2018</strain>
        <tissue evidence="3">Leaf</tissue>
    </source>
</reference>
<dbReference type="EMBL" id="JAUESC010000380">
    <property type="protein sequence ID" value="KAK0591648.1"/>
    <property type="molecule type" value="Genomic_DNA"/>
</dbReference>
<dbReference type="Pfam" id="PF14392">
    <property type="entry name" value="zf-CCHC_4"/>
    <property type="match status" value="1"/>
</dbReference>
<dbReference type="Proteomes" id="UP001168877">
    <property type="component" value="Unassembled WGS sequence"/>
</dbReference>
<evidence type="ECO:0000259" key="2">
    <source>
        <dbReference type="Pfam" id="PF14392"/>
    </source>
</evidence>
<comment type="caution">
    <text evidence="3">The sequence shown here is derived from an EMBL/GenBank/DDBJ whole genome shotgun (WGS) entry which is preliminary data.</text>
</comment>
<sequence>MATIVVRYERLPELCFHCGILGHPLCECPSRRPSEEDGRPLKYGAWIRAGISLGEEPGGKRPRGDGDRHYGAMRQGPLESKVAHQWKPKGVLSPPAVEIQGPPGLVSNAGHQLSAKLKGKAKISTVENQEACDSASIIPFKTRTAEIIGNSSEGIVSSLEKHIQPTREVSAVHNDYEKISNVSDLENVMETAADSDPPILRKIRSSGLSTKGIRLGPGIEFDKDNWFDVAVENWVATSVKENAGPLEVGLAEEVINGCCLDLVTVESQTPSSVLLNSDDSSLSAGPARQAGREP</sequence>
<reference evidence="3" key="1">
    <citation type="journal article" date="2022" name="Plant J.">
        <title>Strategies of tolerance reflected in two North American maple genomes.</title>
        <authorList>
            <person name="McEvoy S.L."/>
            <person name="Sezen U.U."/>
            <person name="Trouern-Trend A."/>
            <person name="McMahon S.M."/>
            <person name="Schaberg P.G."/>
            <person name="Yang J."/>
            <person name="Wegrzyn J.L."/>
            <person name="Swenson N.G."/>
        </authorList>
    </citation>
    <scope>NUCLEOTIDE SEQUENCE</scope>
    <source>
        <strain evidence="3">NS2018</strain>
    </source>
</reference>
<accession>A0AA39SHL9</accession>
<evidence type="ECO:0000313" key="4">
    <source>
        <dbReference type="Proteomes" id="UP001168877"/>
    </source>
</evidence>
<feature type="region of interest" description="Disordered" evidence="1">
    <location>
        <begin position="272"/>
        <end position="294"/>
    </location>
</feature>
<proteinExistence type="predicted"/>
<gene>
    <name evidence="3" type="ORF">LWI29_005574</name>
</gene>
<dbReference type="AlphaFoldDB" id="A0AA39SHL9"/>
<dbReference type="InterPro" id="IPR025836">
    <property type="entry name" value="Zn_knuckle_CX2CX4HX4C"/>
</dbReference>
<keyword evidence="4" id="KW-1185">Reference proteome</keyword>